<name>A0ABP7QEJ8_9SPHI</name>
<evidence type="ECO:0000313" key="1">
    <source>
        <dbReference type="EMBL" id="GAA3981060.1"/>
    </source>
</evidence>
<sequence>MLSVVEVSANDFLVGIETDYLFLWVSMDNKFSESNQVKVVSSFNELISMRFQGENNAVCWFRDLKGDFSEIVSKLQAKDDITDISIQDLLILPLSEEGVIARDIIINDLNLLQDLGALPVLNLIKSYARDEELGFISTDVYSYHVDRSAEDTDTFLCTYHGAASDIIANHQAEKKVLIPEIRQKLEALYDGPDEGFESFLSEYFFDLHYQPKLGATSINLDTGHLWKLAVDHPGQSALPCIHRAPLENQGEYRLLLIC</sequence>
<accession>A0ABP7QEJ8</accession>
<keyword evidence="2" id="KW-1185">Reference proteome</keyword>
<evidence type="ECO:0000313" key="2">
    <source>
        <dbReference type="Proteomes" id="UP001501081"/>
    </source>
</evidence>
<organism evidence="1 2">
    <name type="scientific">Pedobacter ginsengiterrae</name>
    <dbReference type="NCBI Taxonomy" id="871696"/>
    <lineage>
        <taxon>Bacteria</taxon>
        <taxon>Pseudomonadati</taxon>
        <taxon>Bacteroidota</taxon>
        <taxon>Sphingobacteriia</taxon>
        <taxon>Sphingobacteriales</taxon>
        <taxon>Sphingobacteriaceae</taxon>
        <taxon>Pedobacter</taxon>
    </lineage>
</organism>
<proteinExistence type="predicted"/>
<protein>
    <submittedName>
        <fullName evidence="1">DUF1826 domain-containing protein</fullName>
    </submittedName>
</protein>
<dbReference type="EMBL" id="BAABAK010000019">
    <property type="protein sequence ID" value="GAA3981060.1"/>
    <property type="molecule type" value="Genomic_DNA"/>
</dbReference>
<dbReference type="Proteomes" id="UP001501081">
    <property type="component" value="Unassembled WGS sequence"/>
</dbReference>
<gene>
    <name evidence="1" type="ORF">GCM10022246_36520</name>
</gene>
<comment type="caution">
    <text evidence="1">The sequence shown here is derived from an EMBL/GenBank/DDBJ whole genome shotgun (WGS) entry which is preliminary data.</text>
</comment>
<dbReference type="RefSeq" id="WP_344769372.1">
    <property type="nucleotide sequence ID" value="NZ_BAABAK010000019.1"/>
</dbReference>
<reference evidence="2" key="1">
    <citation type="journal article" date="2019" name="Int. J. Syst. Evol. Microbiol.">
        <title>The Global Catalogue of Microorganisms (GCM) 10K type strain sequencing project: providing services to taxonomists for standard genome sequencing and annotation.</title>
        <authorList>
            <consortium name="The Broad Institute Genomics Platform"/>
            <consortium name="The Broad Institute Genome Sequencing Center for Infectious Disease"/>
            <person name="Wu L."/>
            <person name="Ma J."/>
        </authorList>
    </citation>
    <scope>NUCLEOTIDE SEQUENCE [LARGE SCALE GENOMIC DNA]</scope>
    <source>
        <strain evidence="2">JCM 17338</strain>
    </source>
</reference>